<accession>A0A9N7TP38</accession>
<protein>
    <submittedName>
        <fullName evidence="1">Uncharacterized protein</fullName>
    </submittedName>
</protein>
<dbReference type="EMBL" id="CADEAL010000184">
    <property type="protein sequence ID" value="CAB1416006.1"/>
    <property type="molecule type" value="Genomic_DNA"/>
</dbReference>
<evidence type="ECO:0000313" key="2">
    <source>
        <dbReference type="Proteomes" id="UP001153269"/>
    </source>
</evidence>
<name>A0A9N7TP38_PLEPL</name>
<gene>
    <name evidence="1" type="ORF">PLEPLA_LOCUS3725</name>
</gene>
<comment type="caution">
    <text evidence="1">The sequence shown here is derived from an EMBL/GenBank/DDBJ whole genome shotgun (WGS) entry which is preliminary data.</text>
</comment>
<keyword evidence="2" id="KW-1185">Reference proteome</keyword>
<dbReference type="AlphaFoldDB" id="A0A9N7TP38"/>
<evidence type="ECO:0000313" key="1">
    <source>
        <dbReference type="EMBL" id="CAB1416006.1"/>
    </source>
</evidence>
<organism evidence="1 2">
    <name type="scientific">Pleuronectes platessa</name>
    <name type="common">European plaice</name>
    <dbReference type="NCBI Taxonomy" id="8262"/>
    <lineage>
        <taxon>Eukaryota</taxon>
        <taxon>Metazoa</taxon>
        <taxon>Chordata</taxon>
        <taxon>Craniata</taxon>
        <taxon>Vertebrata</taxon>
        <taxon>Euteleostomi</taxon>
        <taxon>Actinopterygii</taxon>
        <taxon>Neopterygii</taxon>
        <taxon>Teleostei</taxon>
        <taxon>Neoteleostei</taxon>
        <taxon>Acanthomorphata</taxon>
        <taxon>Carangaria</taxon>
        <taxon>Pleuronectiformes</taxon>
        <taxon>Pleuronectoidei</taxon>
        <taxon>Pleuronectidae</taxon>
        <taxon>Pleuronectes</taxon>
    </lineage>
</organism>
<proteinExistence type="predicted"/>
<reference evidence="1" key="1">
    <citation type="submission" date="2020-03" db="EMBL/GenBank/DDBJ databases">
        <authorList>
            <person name="Weist P."/>
        </authorList>
    </citation>
    <scope>NUCLEOTIDE SEQUENCE</scope>
</reference>
<sequence>MSVSSDRRWDRVDSVSVCDTLGPELHSFIPVSLASAFSRLYDSPRIDSHHIIALVLPAPAHPDRRLPSGRLHVSQTSLVDVVTRGRAGDEFQDCFPFMAPWFSRLFELISPRARSSPTVQLLSARGLNEEFTTGAPGNLHTIVHYGCG</sequence>
<dbReference type="Proteomes" id="UP001153269">
    <property type="component" value="Unassembled WGS sequence"/>
</dbReference>